<keyword evidence="3" id="KW-1185">Reference proteome</keyword>
<sequence>MARLLIGFVMRHLLLVVPLLLGAVPPALAQVSVSIGIHLPVYPEFQRVPGYPVYYAPNAPGNYFFYDGLYWVFQSDNWYSSDWYNGPWHQVGPDRVPLFVLRVPVRYYRQPPSYFGQWRADAAPRWGEHWGRDWEQRRAGWDRWDRRAAPAPAPLPSYQGRYPQSRYPQDADAQRAIRSENYRHRPREPVTRERLQAPDRPNADRGPARDNRPDDRDNKGRGKSDRDSNDRNNRDRDNNGRGNNGRDRP</sequence>
<evidence type="ECO:0008006" key="4">
    <source>
        <dbReference type="Google" id="ProtNLM"/>
    </source>
</evidence>
<comment type="caution">
    <text evidence="2">The sequence shown here is derived from an EMBL/GenBank/DDBJ whole genome shotgun (WGS) entry which is preliminary data.</text>
</comment>
<dbReference type="Proteomes" id="UP001596457">
    <property type="component" value="Unassembled WGS sequence"/>
</dbReference>
<name>A0ABW2SC74_9BURK</name>
<evidence type="ECO:0000256" key="1">
    <source>
        <dbReference type="SAM" id="MobiDB-lite"/>
    </source>
</evidence>
<evidence type="ECO:0000313" key="2">
    <source>
        <dbReference type="EMBL" id="MFC7461063.1"/>
    </source>
</evidence>
<proteinExistence type="predicted"/>
<gene>
    <name evidence="2" type="ORF">ACFQU0_11585</name>
</gene>
<feature type="region of interest" description="Disordered" evidence="1">
    <location>
        <begin position="145"/>
        <end position="249"/>
    </location>
</feature>
<accession>A0ABW2SC74</accession>
<feature type="compositionally biased region" description="Basic and acidic residues" evidence="1">
    <location>
        <begin position="172"/>
        <end position="249"/>
    </location>
</feature>
<protein>
    <recommendedName>
        <fullName evidence="4">YXWGXW repeat-containing protein</fullName>
    </recommendedName>
</protein>
<organism evidence="2 3">
    <name type="scientific">Hydrogenophaga defluvii</name>
    <dbReference type="NCBI Taxonomy" id="249410"/>
    <lineage>
        <taxon>Bacteria</taxon>
        <taxon>Pseudomonadati</taxon>
        <taxon>Pseudomonadota</taxon>
        <taxon>Betaproteobacteria</taxon>
        <taxon>Burkholderiales</taxon>
        <taxon>Comamonadaceae</taxon>
        <taxon>Hydrogenophaga</taxon>
    </lineage>
</organism>
<evidence type="ECO:0000313" key="3">
    <source>
        <dbReference type="Proteomes" id="UP001596457"/>
    </source>
</evidence>
<reference evidence="3" key="1">
    <citation type="journal article" date="2019" name="Int. J. Syst. Evol. Microbiol.">
        <title>The Global Catalogue of Microorganisms (GCM) 10K type strain sequencing project: providing services to taxonomists for standard genome sequencing and annotation.</title>
        <authorList>
            <consortium name="The Broad Institute Genomics Platform"/>
            <consortium name="The Broad Institute Genome Sequencing Center for Infectious Disease"/>
            <person name="Wu L."/>
            <person name="Ma J."/>
        </authorList>
    </citation>
    <scope>NUCLEOTIDE SEQUENCE [LARGE SCALE GENOMIC DNA]</scope>
    <source>
        <strain evidence="3">CCUG 53903</strain>
    </source>
</reference>
<dbReference type="EMBL" id="JBHTBZ010000029">
    <property type="protein sequence ID" value="MFC7461063.1"/>
    <property type="molecule type" value="Genomic_DNA"/>
</dbReference>